<comment type="function">
    <text evidence="10 12">Involved in protein export. Acts as a chaperone by maintaining the newly synthesized protein in an open conformation. Functions as a peptidyl-prolyl cis-trans isomerase.</text>
</comment>
<dbReference type="PANTHER" id="PTHR30560:SF3">
    <property type="entry name" value="TRIGGER FACTOR-LIKE PROTEIN TIG, CHLOROPLASTIC"/>
    <property type="match status" value="1"/>
</dbReference>
<evidence type="ECO:0000256" key="14">
    <source>
        <dbReference type="RuleBase" id="RU003914"/>
    </source>
</evidence>
<comment type="caution">
    <text evidence="16">The sequence shown here is derived from an EMBL/GenBank/DDBJ whole genome shotgun (WGS) entry which is preliminary data.</text>
</comment>
<organism evidence="16 17">
    <name type="scientific">Candidatus Faecivivens stercoravium</name>
    <dbReference type="NCBI Taxonomy" id="2840803"/>
    <lineage>
        <taxon>Bacteria</taxon>
        <taxon>Bacillati</taxon>
        <taxon>Bacillota</taxon>
        <taxon>Clostridia</taxon>
        <taxon>Eubacteriales</taxon>
        <taxon>Oscillospiraceae</taxon>
        <taxon>Oscillospiraceae incertae sedis</taxon>
        <taxon>Candidatus Faecivivens</taxon>
    </lineage>
</organism>
<evidence type="ECO:0000259" key="15">
    <source>
        <dbReference type="PROSITE" id="PS50059"/>
    </source>
</evidence>
<dbReference type="GO" id="GO:0051083">
    <property type="term" value="P:'de novo' cotranslational protein folding"/>
    <property type="evidence" value="ECO:0007669"/>
    <property type="project" value="TreeGrafter"/>
</dbReference>
<keyword evidence="9 12" id="KW-0131">Cell cycle</keyword>
<dbReference type="GO" id="GO:0051301">
    <property type="term" value="P:cell division"/>
    <property type="evidence" value="ECO:0007669"/>
    <property type="project" value="UniProtKB-KW"/>
</dbReference>
<dbReference type="InterPro" id="IPR046357">
    <property type="entry name" value="PPIase_dom_sf"/>
</dbReference>
<evidence type="ECO:0000256" key="11">
    <source>
        <dbReference type="ARBA" id="ARBA00029986"/>
    </source>
</evidence>
<keyword evidence="5 12" id="KW-0132">Cell division</keyword>
<dbReference type="PROSITE" id="PS50059">
    <property type="entry name" value="FKBP_PPIASE"/>
    <property type="match status" value="1"/>
</dbReference>
<dbReference type="InterPro" id="IPR027304">
    <property type="entry name" value="Trigger_fact/SurA_dom_sf"/>
</dbReference>
<evidence type="ECO:0000313" key="17">
    <source>
        <dbReference type="Proteomes" id="UP000824241"/>
    </source>
</evidence>
<dbReference type="NCBIfam" id="TIGR00115">
    <property type="entry name" value="tig"/>
    <property type="match status" value="1"/>
</dbReference>
<reference evidence="16" key="2">
    <citation type="journal article" date="2021" name="PeerJ">
        <title>Extensive microbial diversity within the chicken gut microbiome revealed by metagenomics and culture.</title>
        <authorList>
            <person name="Gilroy R."/>
            <person name="Ravi A."/>
            <person name="Getino M."/>
            <person name="Pursley I."/>
            <person name="Horton D.L."/>
            <person name="Alikhan N.F."/>
            <person name="Baker D."/>
            <person name="Gharbi K."/>
            <person name="Hall N."/>
            <person name="Watson M."/>
            <person name="Adriaenssens E.M."/>
            <person name="Foster-Nyarko E."/>
            <person name="Jarju S."/>
            <person name="Secka A."/>
            <person name="Antonio M."/>
            <person name="Oren A."/>
            <person name="Chaudhuri R.R."/>
            <person name="La Ragione R."/>
            <person name="Hildebrand F."/>
            <person name="Pallen M.J."/>
        </authorList>
    </citation>
    <scope>NUCLEOTIDE SEQUENCE</scope>
    <source>
        <strain evidence="16">CHK189-12415</strain>
    </source>
</reference>
<dbReference type="InterPro" id="IPR001179">
    <property type="entry name" value="PPIase_FKBP_dom"/>
</dbReference>
<dbReference type="PANTHER" id="PTHR30560">
    <property type="entry name" value="TRIGGER FACTOR CHAPERONE AND PEPTIDYL-PROLYL CIS/TRANS ISOMERASE"/>
    <property type="match status" value="1"/>
</dbReference>
<dbReference type="InterPro" id="IPR037041">
    <property type="entry name" value="Trigger_fac_C_sf"/>
</dbReference>
<name>A0A9D1DW70_9FIRM</name>
<comment type="similarity">
    <text evidence="2 12 14">Belongs to the FKBP-type PPIase family. Tig subfamily.</text>
</comment>
<protein>
    <recommendedName>
        <fullName evidence="4 12">Trigger factor</fullName>
        <shortName evidence="12">TF</shortName>
        <ecNumber evidence="3 12">5.2.1.8</ecNumber>
    </recommendedName>
    <alternativeName>
        <fullName evidence="11 12">PPIase</fullName>
    </alternativeName>
</protein>
<dbReference type="GO" id="GO:0044183">
    <property type="term" value="F:protein folding chaperone"/>
    <property type="evidence" value="ECO:0007669"/>
    <property type="project" value="TreeGrafter"/>
</dbReference>
<dbReference type="AlphaFoldDB" id="A0A9D1DW70"/>
<dbReference type="Gene3D" id="1.10.3120.10">
    <property type="entry name" value="Trigger factor, C-terminal domain"/>
    <property type="match status" value="1"/>
</dbReference>
<keyword evidence="7 12" id="KW-0143">Chaperone</keyword>
<dbReference type="EMBL" id="DVHA01000032">
    <property type="protein sequence ID" value="HIR60162.1"/>
    <property type="molecule type" value="Genomic_DNA"/>
</dbReference>
<evidence type="ECO:0000256" key="13">
    <source>
        <dbReference type="PROSITE-ProRule" id="PRU00277"/>
    </source>
</evidence>
<evidence type="ECO:0000256" key="4">
    <source>
        <dbReference type="ARBA" id="ARBA00016902"/>
    </source>
</evidence>
<dbReference type="Proteomes" id="UP000824241">
    <property type="component" value="Unassembled WGS sequence"/>
</dbReference>
<evidence type="ECO:0000256" key="2">
    <source>
        <dbReference type="ARBA" id="ARBA00005464"/>
    </source>
</evidence>
<evidence type="ECO:0000256" key="9">
    <source>
        <dbReference type="ARBA" id="ARBA00023306"/>
    </source>
</evidence>
<evidence type="ECO:0000256" key="1">
    <source>
        <dbReference type="ARBA" id="ARBA00000971"/>
    </source>
</evidence>
<evidence type="ECO:0000256" key="7">
    <source>
        <dbReference type="ARBA" id="ARBA00023186"/>
    </source>
</evidence>
<dbReference type="Pfam" id="PF00254">
    <property type="entry name" value="FKBP_C"/>
    <property type="match status" value="1"/>
</dbReference>
<gene>
    <name evidence="12" type="primary">tig</name>
    <name evidence="16" type="ORF">IAB37_01085</name>
</gene>
<sequence length="430" mass="48208">MFPMLVSKNPTENSKYELIVSIPAEDFAAACDKVFKKRAKQFQVPGFRKGKAPRKTIEKLYGEGIFFEEAVNDLAPEVLQAAYDESGLEIVVRPEVEVTEVSKENGVTMKAVCVVKPEVTVKDYKGIKASKKVDPVTDEEVDAEIERMRNRNARTITVEDRGAENGDIVNIDFEGFVDDQPFEGGKSEHFHLTLGSGQFIPGFEDQVVGHKTGESFDVNVTFPEDYHAEELKGKPAVFKCKLHEITAKELPELDDEFVKDVSEFDTLDELKADIRKKLTDSKETAANTAFENTLIDGIIANMEGEIPEEMFDARADEMVQDFEYRLSAQGMNMDVYMQYTGMNRDAIRNSFKEQATRQVKVALALEKIVENEGITVSDEEIDAEAARLAEQYKGQNITAEQIKNAMGDQLKNDLAQKKAVELIKESAVEE</sequence>
<dbReference type="SUPFAM" id="SSF102735">
    <property type="entry name" value="Trigger factor ribosome-binding domain"/>
    <property type="match status" value="1"/>
</dbReference>
<keyword evidence="6 12" id="KW-0697">Rotamase</keyword>
<keyword evidence="12" id="KW-0963">Cytoplasm</keyword>
<evidence type="ECO:0000256" key="6">
    <source>
        <dbReference type="ARBA" id="ARBA00023110"/>
    </source>
</evidence>
<evidence type="ECO:0000256" key="12">
    <source>
        <dbReference type="HAMAP-Rule" id="MF_00303"/>
    </source>
</evidence>
<reference evidence="16" key="1">
    <citation type="submission" date="2020-10" db="EMBL/GenBank/DDBJ databases">
        <authorList>
            <person name="Gilroy R."/>
        </authorList>
    </citation>
    <scope>NUCLEOTIDE SEQUENCE</scope>
    <source>
        <strain evidence="16">CHK189-12415</strain>
    </source>
</reference>
<evidence type="ECO:0000256" key="8">
    <source>
        <dbReference type="ARBA" id="ARBA00023235"/>
    </source>
</evidence>
<dbReference type="FunFam" id="3.10.50.40:FF:000001">
    <property type="entry name" value="Trigger factor"/>
    <property type="match status" value="1"/>
</dbReference>
<dbReference type="Pfam" id="PF05697">
    <property type="entry name" value="Trigger_N"/>
    <property type="match status" value="1"/>
</dbReference>
<dbReference type="GO" id="GO:0003755">
    <property type="term" value="F:peptidyl-prolyl cis-trans isomerase activity"/>
    <property type="evidence" value="ECO:0007669"/>
    <property type="project" value="UniProtKB-UniRule"/>
</dbReference>
<comment type="subcellular location">
    <subcellularLocation>
        <location evidence="12">Cytoplasm</location>
    </subcellularLocation>
    <text evidence="12">About half TF is bound to the ribosome near the polypeptide exit tunnel while the other half is free in the cytoplasm.</text>
</comment>
<keyword evidence="8 12" id="KW-0413">Isomerase</keyword>
<dbReference type="HAMAP" id="MF_00303">
    <property type="entry name" value="Trigger_factor_Tig"/>
    <property type="match status" value="1"/>
</dbReference>
<evidence type="ECO:0000256" key="3">
    <source>
        <dbReference type="ARBA" id="ARBA00013194"/>
    </source>
</evidence>
<dbReference type="PIRSF" id="PIRSF003095">
    <property type="entry name" value="Trigger_factor"/>
    <property type="match status" value="1"/>
</dbReference>
<dbReference type="GO" id="GO:0015031">
    <property type="term" value="P:protein transport"/>
    <property type="evidence" value="ECO:0007669"/>
    <property type="project" value="UniProtKB-UniRule"/>
</dbReference>
<accession>A0A9D1DW70</accession>
<dbReference type="Pfam" id="PF05698">
    <property type="entry name" value="Trigger_C"/>
    <property type="match status" value="1"/>
</dbReference>
<dbReference type="Gene3D" id="3.30.70.1050">
    <property type="entry name" value="Trigger factor ribosome-binding domain"/>
    <property type="match status" value="1"/>
</dbReference>
<dbReference type="InterPro" id="IPR036611">
    <property type="entry name" value="Trigger_fac_ribosome-bd_sf"/>
</dbReference>
<dbReference type="InterPro" id="IPR008881">
    <property type="entry name" value="Trigger_fac_ribosome-bd_bac"/>
</dbReference>
<feature type="domain" description="PPIase FKBP-type" evidence="15">
    <location>
        <begin position="166"/>
        <end position="226"/>
    </location>
</feature>
<dbReference type="SUPFAM" id="SSF54534">
    <property type="entry name" value="FKBP-like"/>
    <property type="match status" value="1"/>
</dbReference>
<comment type="catalytic activity">
    <reaction evidence="1 12 13">
        <text>[protein]-peptidylproline (omega=180) = [protein]-peptidylproline (omega=0)</text>
        <dbReference type="Rhea" id="RHEA:16237"/>
        <dbReference type="Rhea" id="RHEA-COMP:10747"/>
        <dbReference type="Rhea" id="RHEA-COMP:10748"/>
        <dbReference type="ChEBI" id="CHEBI:83833"/>
        <dbReference type="ChEBI" id="CHEBI:83834"/>
        <dbReference type="EC" id="5.2.1.8"/>
    </reaction>
</comment>
<comment type="domain">
    <text evidence="12">Consists of 3 domains; the N-terminus binds the ribosome, the middle domain has PPIase activity, while the C-terminus has intrinsic chaperone activity on its own.</text>
</comment>
<dbReference type="GO" id="GO:0005737">
    <property type="term" value="C:cytoplasm"/>
    <property type="evidence" value="ECO:0007669"/>
    <property type="project" value="UniProtKB-SubCell"/>
</dbReference>
<dbReference type="InterPro" id="IPR008880">
    <property type="entry name" value="Trigger_fac_C"/>
</dbReference>
<dbReference type="GO" id="GO:0043335">
    <property type="term" value="P:protein unfolding"/>
    <property type="evidence" value="ECO:0007669"/>
    <property type="project" value="TreeGrafter"/>
</dbReference>
<evidence type="ECO:0000256" key="5">
    <source>
        <dbReference type="ARBA" id="ARBA00022618"/>
    </source>
</evidence>
<dbReference type="Gene3D" id="3.10.50.40">
    <property type="match status" value="1"/>
</dbReference>
<dbReference type="InterPro" id="IPR005215">
    <property type="entry name" value="Trig_fac"/>
</dbReference>
<evidence type="ECO:0000256" key="10">
    <source>
        <dbReference type="ARBA" id="ARBA00024849"/>
    </source>
</evidence>
<proteinExistence type="inferred from homology"/>
<dbReference type="SUPFAM" id="SSF109998">
    <property type="entry name" value="Triger factor/SurA peptide-binding domain-like"/>
    <property type="match status" value="1"/>
</dbReference>
<dbReference type="EC" id="5.2.1.8" evidence="3 12"/>
<dbReference type="GO" id="GO:0043022">
    <property type="term" value="F:ribosome binding"/>
    <property type="evidence" value="ECO:0007669"/>
    <property type="project" value="TreeGrafter"/>
</dbReference>
<evidence type="ECO:0000313" key="16">
    <source>
        <dbReference type="EMBL" id="HIR60162.1"/>
    </source>
</evidence>